<dbReference type="EMBL" id="JXJU01000014">
    <property type="protein sequence ID" value="PCR99032.1"/>
    <property type="molecule type" value="Genomic_DNA"/>
</dbReference>
<feature type="compositionally biased region" description="Low complexity" evidence="6">
    <location>
        <begin position="251"/>
        <end position="266"/>
    </location>
</feature>
<dbReference type="PANTHER" id="PTHR30572:SF9">
    <property type="entry name" value="ABC TRANSPORTER PERMEASE PROTEIN"/>
    <property type="match status" value="1"/>
</dbReference>
<feature type="domain" description="ABC3 transporter permease C-terminal" evidence="8">
    <location>
        <begin position="167"/>
        <end position="242"/>
    </location>
</feature>
<dbReference type="InterPro" id="IPR003838">
    <property type="entry name" value="ABC3_permease_C"/>
</dbReference>
<evidence type="ECO:0000256" key="5">
    <source>
        <dbReference type="ARBA" id="ARBA00023136"/>
    </source>
</evidence>
<gene>
    <name evidence="9" type="ORF">RT41_GL000542</name>
</gene>
<dbReference type="Proteomes" id="UP000218181">
    <property type="component" value="Unassembled WGS sequence"/>
</dbReference>
<dbReference type="GO" id="GO:0005886">
    <property type="term" value="C:plasma membrane"/>
    <property type="evidence" value="ECO:0007669"/>
    <property type="project" value="UniProtKB-SubCell"/>
</dbReference>
<evidence type="ECO:0000256" key="4">
    <source>
        <dbReference type="ARBA" id="ARBA00022989"/>
    </source>
</evidence>
<evidence type="ECO:0000256" key="2">
    <source>
        <dbReference type="ARBA" id="ARBA00022475"/>
    </source>
</evidence>
<dbReference type="STRING" id="1291764.GCA_001311235_01311"/>
<dbReference type="InterPro" id="IPR050250">
    <property type="entry name" value="Macrolide_Exporter_MacB"/>
</dbReference>
<evidence type="ECO:0000313" key="10">
    <source>
        <dbReference type="Proteomes" id="UP000218181"/>
    </source>
</evidence>
<feature type="transmembrane region" description="Helical" evidence="7">
    <location>
        <begin position="207"/>
        <end position="229"/>
    </location>
</feature>
<organism evidence="9 10">
    <name type="scientific">Lactococcus fujiensis JCM 16395</name>
    <dbReference type="NCBI Taxonomy" id="1291764"/>
    <lineage>
        <taxon>Bacteria</taxon>
        <taxon>Bacillati</taxon>
        <taxon>Bacillota</taxon>
        <taxon>Bacilli</taxon>
        <taxon>Lactobacillales</taxon>
        <taxon>Streptococcaceae</taxon>
        <taxon>Lactococcus</taxon>
    </lineage>
</organism>
<keyword evidence="2" id="KW-1003">Cell membrane</keyword>
<keyword evidence="4 7" id="KW-1133">Transmembrane helix</keyword>
<evidence type="ECO:0000256" key="7">
    <source>
        <dbReference type="SAM" id="Phobius"/>
    </source>
</evidence>
<keyword evidence="5 7" id="KW-0472">Membrane</keyword>
<sequence length="342" mass="35910">MEQSDFTIEGTNNLADNSSFSSAYKITSGRAISASDEGTNNVVIESTLASQNSLSVGSTFVLKDSNSKTYQMKVVGIYTTTTGSTENSISYMNTIYTALSVANAMKATTGVISSATYSLENPATADTFVTKANKLVNNSNFEVSKNDQAYQNVKSSLNNVAGFAKNIVLLVAIAGAIILALIVMLMVRERRFEIGVLMSLGETKAKIVAQFFTELIMIMIVSVGIASAAGNVVGNVVGQQLLKQETTQTTNTANNFAGGQNNTNGAPSNERGNGGGFMGRAGNAIGFGQTRSETKALEKLNIKTSANEIALLLGIAILITLVAVGLASIGILRLNPKQVLTN</sequence>
<accession>A0A2A5RIR9</accession>
<protein>
    <submittedName>
        <fullName evidence="9">ABC transporter permease</fullName>
    </submittedName>
</protein>
<feature type="transmembrane region" description="Helical" evidence="7">
    <location>
        <begin position="167"/>
        <end position="187"/>
    </location>
</feature>
<evidence type="ECO:0000259" key="8">
    <source>
        <dbReference type="Pfam" id="PF02687"/>
    </source>
</evidence>
<keyword evidence="3 7" id="KW-0812">Transmembrane</keyword>
<dbReference type="Pfam" id="PF02687">
    <property type="entry name" value="FtsX"/>
    <property type="match status" value="1"/>
</dbReference>
<dbReference type="GO" id="GO:0022857">
    <property type="term" value="F:transmembrane transporter activity"/>
    <property type="evidence" value="ECO:0007669"/>
    <property type="project" value="TreeGrafter"/>
</dbReference>
<comment type="caution">
    <text evidence="9">The sequence shown here is derived from an EMBL/GenBank/DDBJ whole genome shotgun (WGS) entry which is preliminary data.</text>
</comment>
<evidence type="ECO:0000256" key="3">
    <source>
        <dbReference type="ARBA" id="ARBA00022692"/>
    </source>
</evidence>
<comment type="subcellular location">
    <subcellularLocation>
        <location evidence="1">Cell membrane</location>
        <topology evidence="1">Multi-pass membrane protein</topology>
    </subcellularLocation>
</comment>
<reference evidence="9 10" key="1">
    <citation type="submission" date="2014-12" db="EMBL/GenBank/DDBJ databases">
        <title>Draft genome sequences of 10 type strains of Lactococcus.</title>
        <authorList>
            <person name="Sun Z."/>
            <person name="Zhong Z."/>
            <person name="Liu W."/>
            <person name="Zhang W."/>
            <person name="Zhang H."/>
        </authorList>
    </citation>
    <scope>NUCLEOTIDE SEQUENCE [LARGE SCALE GENOMIC DNA]</scope>
    <source>
        <strain evidence="9 10">JCM 16395</strain>
    </source>
</reference>
<dbReference type="AlphaFoldDB" id="A0A2A5RIR9"/>
<proteinExistence type="predicted"/>
<feature type="region of interest" description="Disordered" evidence="6">
    <location>
        <begin position="251"/>
        <end position="274"/>
    </location>
</feature>
<feature type="transmembrane region" description="Helical" evidence="7">
    <location>
        <begin position="309"/>
        <end position="332"/>
    </location>
</feature>
<dbReference type="PANTHER" id="PTHR30572">
    <property type="entry name" value="MEMBRANE COMPONENT OF TRANSPORTER-RELATED"/>
    <property type="match status" value="1"/>
</dbReference>
<keyword evidence="10" id="KW-1185">Reference proteome</keyword>
<evidence type="ECO:0000313" key="9">
    <source>
        <dbReference type="EMBL" id="PCR99032.1"/>
    </source>
</evidence>
<evidence type="ECO:0000256" key="1">
    <source>
        <dbReference type="ARBA" id="ARBA00004651"/>
    </source>
</evidence>
<name>A0A2A5RIR9_9LACT</name>
<evidence type="ECO:0000256" key="6">
    <source>
        <dbReference type="SAM" id="MobiDB-lite"/>
    </source>
</evidence>